<evidence type="ECO:0000313" key="1">
    <source>
        <dbReference type="EMBL" id="GBO02111.1"/>
    </source>
</evidence>
<name>A0A4Y2TPT9_ARAVE</name>
<dbReference type="EMBL" id="BGPR01029962">
    <property type="protein sequence ID" value="GBO02111.1"/>
    <property type="molecule type" value="Genomic_DNA"/>
</dbReference>
<evidence type="ECO:0000313" key="2">
    <source>
        <dbReference type="Proteomes" id="UP000499080"/>
    </source>
</evidence>
<reference evidence="1 2" key="1">
    <citation type="journal article" date="2019" name="Sci. Rep.">
        <title>Orb-weaving spider Araneus ventricosus genome elucidates the spidroin gene catalogue.</title>
        <authorList>
            <person name="Kono N."/>
            <person name="Nakamura H."/>
            <person name="Ohtoshi R."/>
            <person name="Moran D.A.P."/>
            <person name="Shinohara A."/>
            <person name="Yoshida Y."/>
            <person name="Fujiwara M."/>
            <person name="Mori M."/>
            <person name="Tomita M."/>
            <person name="Arakawa K."/>
        </authorList>
    </citation>
    <scope>NUCLEOTIDE SEQUENCE [LARGE SCALE GENOMIC DNA]</scope>
</reference>
<organism evidence="1 2">
    <name type="scientific">Araneus ventricosus</name>
    <name type="common">Orbweaver spider</name>
    <name type="synonym">Epeira ventricosa</name>
    <dbReference type="NCBI Taxonomy" id="182803"/>
    <lineage>
        <taxon>Eukaryota</taxon>
        <taxon>Metazoa</taxon>
        <taxon>Ecdysozoa</taxon>
        <taxon>Arthropoda</taxon>
        <taxon>Chelicerata</taxon>
        <taxon>Arachnida</taxon>
        <taxon>Araneae</taxon>
        <taxon>Araneomorphae</taxon>
        <taxon>Entelegynae</taxon>
        <taxon>Araneoidea</taxon>
        <taxon>Araneidae</taxon>
        <taxon>Araneus</taxon>
    </lineage>
</organism>
<comment type="caution">
    <text evidence="1">The sequence shown here is derived from an EMBL/GenBank/DDBJ whole genome shotgun (WGS) entry which is preliminary data.</text>
</comment>
<accession>A0A4Y2TPT9</accession>
<dbReference type="AlphaFoldDB" id="A0A4Y2TPT9"/>
<dbReference type="Proteomes" id="UP000499080">
    <property type="component" value="Unassembled WGS sequence"/>
</dbReference>
<protein>
    <submittedName>
        <fullName evidence="1">Uncharacterized protein</fullName>
    </submittedName>
</protein>
<keyword evidence="2" id="KW-1185">Reference proteome</keyword>
<sequence length="144" mass="16119">MTPNPGDKLGELPTTLATEMKVLENSRIIALTLLGTEISRFFWRIPCDIHHTLSEGYMKPASSNELNRFEISVEFCSKCELVSCKMLSAIVSAVTVIISHLLAGTSPLYDALNIRAKFMIDCHESYWCSDTTENHCQIKANVHL</sequence>
<proteinExistence type="predicted"/>
<gene>
    <name evidence="1" type="ORF">AVEN_90748_1</name>
</gene>